<dbReference type="Proteomes" id="UP001589700">
    <property type="component" value="Unassembled WGS sequence"/>
</dbReference>
<feature type="region of interest" description="Disordered" evidence="1">
    <location>
        <begin position="83"/>
        <end position="107"/>
    </location>
</feature>
<dbReference type="RefSeq" id="WP_380023229.1">
    <property type="nucleotide sequence ID" value="NZ_JBHMDY010000004.1"/>
</dbReference>
<name>A0ABV5JS48_9ACTN</name>
<evidence type="ECO:0000313" key="4">
    <source>
        <dbReference type="Proteomes" id="UP001589700"/>
    </source>
</evidence>
<sequence length="498" mass="50263">MTTSTRPLRIGNISASRADRATATAEFLAASTLDVVALDMLSDEAMLDLAAQRADGGPGYERTAVVQLRECLDLLGAVGGTRGGAGGNRGGAGNVGGGPGKSGDDDNTGVRVVTNAGALDPEGLAHELRALARESGIDLPVACVVSGEVTDRASELGLGEVDVATVRHGAFGIARALADGAVVVVTGRVSREALVTGAAAAHHGWTHSALDALAGSVAVGHVLSGGPGATGVVDSSTDVTRTTDPVTGGYPIAEISGDGSAVITRHPSAFGSVTVGTVTDQLLDGVAGARYAAPDVVLRLDSVRLAQEGTDRVRLSGARGEPAPPVVAVVGMGRAEGELRPRRVARPLPQGEAGHVVVLPGGARENVPVPGETAPIGPGELPTPWTPSAVPGGAGVSTQLGSVASVRRGVVGRGVNIAVWTWDDSAFAWLAGEFTSERLRELVGALDGMEVRRYPLPNLRAVNFVARPPRGVAPVAGLGAELASARLEVPGELLEYGP</sequence>
<dbReference type="PANTHER" id="PTHR47585:SF1">
    <property type="entry name" value="DUF1446 DOMAIN-CONTAINING PROTEIN"/>
    <property type="match status" value="1"/>
</dbReference>
<reference evidence="3 4" key="1">
    <citation type="submission" date="2024-09" db="EMBL/GenBank/DDBJ databases">
        <authorList>
            <person name="Sun Q."/>
            <person name="Mori K."/>
        </authorList>
    </citation>
    <scope>NUCLEOTIDE SEQUENCE [LARGE SCALE GENOMIC DNA]</scope>
    <source>
        <strain evidence="3 4">CCM 7659</strain>
    </source>
</reference>
<keyword evidence="4" id="KW-1185">Reference proteome</keyword>
<evidence type="ECO:0000313" key="3">
    <source>
        <dbReference type="EMBL" id="MFB9259559.1"/>
    </source>
</evidence>
<comment type="caution">
    <text evidence="3">The sequence shown here is derived from an EMBL/GenBank/DDBJ whole genome shotgun (WGS) entry which is preliminary data.</text>
</comment>
<organism evidence="3 4">
    <name type="scientific">Dietzia aerolata</name>
    <dbReference type="NCBI Taxonomy" id="595984"/>
    <lineage>
        <taxon>Bacteria</taxon>
        <taxon>Bacillati</taxon>
        <taxon>Actinomycetota</taxon>
        <taxon>Actinomycetes</taxon>
        <taxon>Mycobacteriales</taxon>
        <taxon>Dietziaceae</taxon>
        <taxon>Dietzia</taxon>
    </lineage>
</organism>
<dbReference type="Pfam" id="PF07287">
    <property type="entry name" value="AtuA"/>
    <property type="match status" value="2"/>
</dbReference>
<feature type="compositionally biased region" description="Gly residues" evidence="1">
    <location>
        <begin position="83"/>
        <end position="101"/>
    </location>
</feature>
<dbReference type="PANTHER" id="PTHR47585">
    <property type="match status" value="1"/>
</dbReference>
<dbReference type="InterPro" id="IPR010839">
    <property type="entry name" value="AtuA_N"/>
</dbReference>
<accession>A0ABV5JS48</accession>
<feature type="domain" description="Acyclic terpene utilisation N-terminal" evidence="2">
    <location>
        <begin position="108"/>
        <end position="330"/>
    </location>
</feature>
<proteinExistence type="predicted"/>
<dbReference type="EMBL" id="JBHMDY010000004">
    <property type="protein sequence ID" value="MFB9259559.1"/>
    <property type="molecule type" value="Genomic_DNA"/>
</dbReference>
<evidence type="ECO:0000256" key="1">
    <source>
        <dbReference type="SAM" id="MobiDB-lite"/>
    </source>
</evidence>
<evidence type="ECO:0000259" key="2">
    <source>
        <dbReference type="Pfam" id="PF07287"/>
    </source>
</evidence>
<protein>
    <submittedName>
        <fullName evidence="3">Acyclic terpene utilization AtuA family protein</fullName>
    </submittedName>
</protein>
<gene>
    <name evidence="3" type="ORF">ACFFVD_07070</name>
</gene>
<feature type="domain" description="Acyclic terpene utilisation N-terminal" evidence="2">
    <location>
        <begin position="8"/>
        <end position="75"/>
    </location>
</feature>